<dbReference type="EMBL" id="JAMKFB020000009">
    <property type="protein sequence ID" value="KAL0183505.1"/>
    <property type="molecule type" value="Genomic_DNA"/>
</dbReference>
<accession>A0ABD0QC92</accession>
<keyword evidence="4" id="KW-1185">Reference proteome</keyword>
<reference evidence="3 4" key="1">
    <citation type="submission" date="2024-05" db="EMBL/GenBank/DDBJ databases">
        <title>Genome sequencing and assembly of Indian major carp, Cirrhinus mrigala (Hamilton, 1822).</title>
        <authorList>
            <person name="Mohindra V."/>
            <person name="Chowdhury L.M."/>
            <person name="Lal K."/>
            <person name="Jena J.K."/>
        </authorList>
    </citation>
    <scope>NUCLEOTIDE SEQUENCE [LARGE SCALE GENOMIC DNA]</scope>
    <source>
        <strain evidence="3">CM1030</strain>
        <tissue evidence="3">Blood</tissue>
    </source>
</reference>
<keyword evidence="2" id="KW-1133">Transmembrane helix</keyword>
<comment type="caution">
    <text evidence="3">The sequence shown here is derived from an EMBL/GenBank/DDBJ whole genome shotgun (WGS) entry which is preliminary data.</text>
</comment>
<dbReference type="AlphaFoldDB" id="A0ABD0QC92"/>
<organism evidence="3 4">
    <name type="scientific">Cirrhinus mrigala</name>
    <name type="common">Mrigala</name>
    <dbReference type="NCBI Taxonomy" id="683832"/>
    <lineage>
        <taxon>Eukaryota</taxon>
        <taxon>Metazoa</taxon>
        <taxon>Chordata</taxon>
        <taxon>Craniata</taxon>
        <taxon>Vertebrata</taxon>
        <taxon>Euteleostomi</taxon>
        <taxon>Actinopterygii</taxon>
        <taxon>Neopterygii</taxon>
        <taxon>Teleostei</taxon>
        <taxon>Ostariophysi</taxon>
        <taxon>Cypriniformes</taxon>
        <taxon>Cyprinidae</taxon>
        <taxon>Labeoninae</taxon>
        <taxon>Labeonini</taxon>
        <taxon>Cirrhinus</taxon>
    </lineage>
</organism>
<feature type="region of interest" description="Disordered" evidence="1">
    <location>
        <begin position="73"/>
        <end position="93"/>
    </location>
</feature>
<keyword evidence="2" id="KW-0812">Transmembrane</keyword>
<evidence type="ECO:0000256" key="2">
    <source>
        <dbReference type="SAM" id="Phobius"/>
    </source>
</evidence>
<proteinExistence type="predicted"/>
<dbReference type="Proteomes" id="UP001529510">
    <property type="component" value="Unassembled WGS sequence"/>
</dbReference>
<evidence type="ECO:0000313" key="3">
    <source>
        <dbReference type="EMBL" id="KAL0183505.1"/>
    </source>
</evidence>
<feature type="transmembrane region" description="Helical" evidence="2">
    <location>
        <begin position="6"/>
        <end position="31"/>
    </location>
</feature>
<keyword evidence="2" id="KW-0472">Membrane</keyword>
<gene>
    <name evidence="3" type="ORF">M9458_019201</name>
</gene>
<sequence>EVEPHMIIIVLVVSFLVVLVAVVLIFLAVWYGYQGCRIMFPDTDLPEDLKKFLSQRSQSSVLSAMQENTPLRILHKEPNSSQDNQQIEGPIGI</sequence>
<feature type="non-terminal residue" evidence="3">
    <location>
        <position position="1"/>
    </location>
</feature>
<evidence type="ECO:0000313" key="4">
    <source>
        <dbReference type="Proteomes" id="UP001529510"/>
    </source>
</evidence>
<protein>
    <submittedName>
        <fullName evidence="3">Uncharacterized protein</fullName>
    </submittedName>
</protein>
<evidence type="ECO:0000256" key="1">
    <source>
        <dbReference type="SAM" id="MobiDB-lite"/>
    </source>
</evidence>
<name>A0ABD0QC92_CIRMR</name>